<keyword evidence="3" id="KW-0371">Homeobox</keyword>
<evidence type="ECO:0000256" key="3">
    <source>
        <dbReference type="ARBA" id="ARBA00023155"/>
    </source>
</evidence>
<evidence type="ECO:0000256" key="1">
    <source>
        <dbReference type="ARBA" id="ARBA00004123"/>
    </source>
</evidence>
<proteinExistence type="predicted"/>
<keyword evidence="6" id="KW-1185">Reference proteome</keyword>
<organism evidence="7">
    <name type="scientific">Echinostoma caproni</name>
    <dbReference type="NCBI Taxonomy" id="27848"/>
    <lineage>
        <taxon>Eukaryota</taxon>
        <taxon>Metazoa</taxon>
        <taxon>Spiralia</taxon>
        <taxon>Lophotrochozoa</taxon>
        <taxon>Platyhelminthes</taxon>
        <taxon>Trematoda</taxon>
        <taxon>Digenea</taxon>
        <taxon>Plagiorchiida</taxon>
        <taxon>Echinostomata</taxon>
        <taxon>Echinostomatoidea</taxon>
        <taxon>Echinostomatidae</taxon>
        <taxon>Echinostoma</taxon>
    </lineage>
</organism>
<comment type="subcellular location">
    <subcellularLocation>
        <location evidence="1">Nucleus</location>
    </subcellularLocation>
</comment>
<name>A0A183AAK9_9TREM</name>
<evidence type="ECO:0000313" key="7">
    <source>
        <dbReference type="WBParaSite" id="ECPE_0000400101-mRNA-1"/>
    </source>
</evidence>
<evidence type="ECO:0000313" key="6">
    <source>
        <dbReference type="Proteomes" id="UP000272942"/>
    </source>
</evidence>
<dbReference type="GO" id="GO:0000981">
    <property type="term" value="F:DNA-binding transcription factor activity, RNA polymerase II-specific"/>
    <property type="evidence" value="ECO:0007669"/>
    <property type="project" value="TreeGrafter"/>
</dbReference>
<dbReference type="AlphaFoldDB" id="A0A183AAK9"/>
<keyword evidence="4" id="KW-0539">Nucleus</keyword>
<dbReference type="Gene3D" id="1.10.10.60">
    <property type="entry name" value="Homeodomain-like"/>
    <property type="match status" value="1"/>
</dbReference>
<dbReference type="InterPro" id="IPR009057">
    <property type="entry name" value="Homeodomain-like_sf"/>
</dbReference>
<evidence type="ECO:0000313" key="5">
    <source>
        <dbReference type="EMBL" id="VDP71267.1"/>
    </source>
</evidence>
<evidence type="ECO:0000256" key="4">
    <source>
        <dbReference type="ARBA" id="ARBA00023242"/>
    </source>
</evidence>
<sequence length="130" mass="15328">MGDTIYYQSSHKNMHWIKKLLLQGRYRRQNFTKQSDITLRLTQLLQKWSAQFSFLGQEGVYGPFARIHFGAHVSRATYQVECGSLIDVISSSHMRVSLDFSDVGADQKRTRQTYTRYQTLELEKEFHFNK</sequence>
<dbReference type="GO" id="GO:0009952">
    <property type="term" value="P:anterior/posterior pattern specification"/>
    <property type="evidence" value="ECO:0007669"/>
    <property type="project" value="TreeGrafter"/>
</dbReference>
<gene>
    <name evidence="5" type="ORF">ECPE_LOCUS3994</name>
</gene>
<dbReference type="Proteomes" id="UP000272942">
    <property type="component" value="Unassembled WGS sequence"/>
</dbReference>
<dbReference type="InterPro" id="IPR050296">
    <property type="entry name" value="Antp_homeobox"/>
</dbReference>
<dbReference type="PANTHER" id="PTHR45659">
    <property type="entry name" value="HOMEOBOX PROTEIN HOX"/>
    <property type="match status" value="1"/>
</dbReference>
<dbReference type="SUPFAM" id="SSF46689">
    <property type="entry name" value="Homeodomain-like"/>
    <property type="match status" value="1"/>
</dbReference>
<reference evidence="7" key="1">
    <citation type="submission" date="2016-06" db="UniProtKB">
        <authorList>
            <consortium name="WormBaseParasite"/>
        </authorList>
    </citation>
    <scope>IDENTIFICATION</scope>
</reference>
<accession>A0A183AAK9</accession>
<dbReference type="WBParaSite" id="ECPE_0000400101-mRNA-1">
    <property type="protein sequence ID" value="ECPE_0000400101-mRNA-1"/>
    <property type="gene ID" value="ECPE_0000400101"/>
</dbReference>
<dbReference type="GO" id="GO:0005634">
    <property type="term" value="C:nucleus"/>
    <property type="evidence" value="ECO:0007669"/>
    <property type="project" value="UniProtKB-SubCell"/>
</dbReference>
<dbReference type="PANTHER" id="PTHR45659:SF4">
    <property type="entry name" value="HOMEOBOX PROTEIN ABDOMINAL-A"/>
    <property type="match status" value="1"/>
</dbReference>
<evidence type="ECO:0000256" key="2">
    <source>
        <dbReference type="ARBA" id="ARBA00023125"/>
    </source>
</evidence>
<keyword evidence="2" id="KW-0238">DNA-binding</keyword>
<dbReference type="GO" id="GO:0000978">
    <property type="term" value="F:RNA polymerase II cis-regulatory region sequence-specific DNA binding"/>
    <property type="evidence" value="ECO:0007669"/>
    <property type="project" value="TreeGrafter"/>
</dbReference>
<protein>
    <submittedName>
        <fullName evidence="7">DUF1785 domain-containing protein</fullName>
    </submittedName>
</protein>
<dbReference type="EMBL" id="UZAN01040883">
    <property type="protein sequence ID" value="VDP71267.1"/>
    <property type="molecule type" value="Genomic_DNA"/>
</dbReference>
<reference evidence="5 6" key="2">
    <citation type="submission" date="2018-11" db="EMBL/GenBank/DDBJ databases">
        <authorList>
            <consortium name="Pathogen Informatics"/>
        </authorList>
    </citation>
    <scope>NUCLEOTIDE SEQUENCE [LARGE SCALE GENOMIC DNA]</scope>
    <source>
        <strain evidence="5 6">Egypt</strain>
    </source>
</reference>